<protein>
    <submittedName>
        <fullName evidence="1">Uncharacterized protein</fullName>
    </submittedName>
</protein>
<dbReference type="EMBL" id="JBBCAQ010000006">
    <property type="protein sequence ID" value="KAK7602994.1"/>
    <property type="molecule type" value="Genomic_DNA"/>
</dbReference>
<proteinExistence type="predicted"/>
<keyword evidence="2" id="KW-1185">Reference proteome</keyword>
<dbReference type="AlphaFoldDB" id="A0AAN9TPQ5"/>
<evidence type="ECO:0000313" key="1">
    <source>
        <dbReference type="EMBL" id="KAK7602994.1"/>
    </source>
</evidence>
<accession>A0AAN9TPQ5</accession>
<evidence type="ECO:0000313" key="2">
    <source>
        <dbReference type="Proteomes" id="UP001367676"/>
    </source>
</evidence>
<sequence>METEAQIVAAGVTSHRERCIHDWGSGLMMQMTREEIVSVKPQASPYIYVVRLKVKQNLPYSFYSVHNSTLDCIASVTIFNQQSNPIDYIAPQPFDPIIFAYKKKAVPSCELRTTFYTQNNII</sequence>
<name>A0AAN9TPQ5_9HEMI</name>
<organism evidence="1 2">
    <name type="scientific">Parthenolecanium corni</name>
    <dbReference type="NCBI Taxonomy" id="536013"/>
    <lineage>
        <taxon>Eukaryota</taxon>
        <taxon>Metazoa</taxon>
        <taxon>Ecdysozoa</taxon>
        <taxon>Arthropoda</taxon>
        <taxon>Hexapoda</taxon>
        <taxon>Insecta</taxon>
        <taxon>Pterygota</taxon>
        <taxon>Neoptera</taxon>
        <taxon>Paraneoptera</taxon>
        <taxon>Hemiptera</taxon>
        <taxon>Sternorrhyncha</taxon>
        <taxon>Coccoidea</taxon>
        <taxon>Coccidae</taxon>
        <taxon>Parthenolecanium</taxon>
    </lineage>
</organism>
<dbReference type="Proteomes" id="UP001367676">
    <property type="component" value="Unassembled WGS sequence"/>
</dbReference>
<comment type="caution">
    <text evidence="1">The sequence shown here is derived from an EMBL/GenBank/DDBJ whole genome shotgun (WGS) entry which is preliminary data.</text>
</comment>
<gene>
    <name evidence="1" type="ORF">V9T40_002993</name>
</gene>
<reference evidence="1 2" key="1">
    <citation type="submission" date="2024-03" db="EMBL/GenBank/DDBJ databases">
        <title>Adaptation during the transition from Ophiocordyceps entomopathogen to insect associate is accompanied by gene loss and intensified selection.</title>
        <authorList>
            <person name="Ward C.M."/>
            <person name="Onetto C.A."/>
            <person name="Borneman A.R."/>
        </authorList>
    </citation>
    <scope>NUCLEOTIDE SEQUENCE [LARGE SCALE GENOMIC DNA]</scope>
    <source>
        <strain evidence="1">AWRI1</strain>
        <tissue evidence="1">Single Adult Female</tissue>
    </source>
</reference>